<accession>A0A1M5AVX3</accession>
<evidence type="ECO:0000313" key="1">
    <source>
        <dbReference type="EMBL" id="SHF34296.1"/>
    </source>
</evidence>
<evidence type="ECO:0008006" key="3">
    <source>
        <dbReference type="Google" id="ProtNLM"/>
    </source>
</evidence>
<proteinExistence type="predicted"/>
<keyword evidence="2" id="KW-1185">Reference proteome</keyword>
<name>A0A1M5AVX3_9FIRM</name>
<dbReference type="Proteomes" id="UP000184148">
    <property type="component" value="Unassembled WGS sequence"/>
</dbReference>
<dbReference type="AlphaFoldDB" id="A0A1M5AVX3"/>
<organism evidence="1 2">
    <name type="scientific">Desulforamulus putei DSM 12395</name>
    <dbReference type="NCBI Taxonomy" id="1121429"/>
    <lineage>
        <taxon>Bacteria</taxon>
        <taxon>Bacillati</taxon>
        <taxon>Bacillota</taxon>
        <taxon>Clostridia</taxon>
        <taxon>Eubacteriales</taxon>
        <taxon>Peptococcaceae</taxon>
        <taxon>Desulforamulus</taxon>
    </lineage>
</organism>
<dbReference type="PROSITE" id="PS51257">
    <property type="entry name" value="PROKAR_LIPOPROTEIN"/>
    <property type="match status" value="1"/>
</dbReference>
<gene>
    <name evidence="1" type="ORF">SAMN02745133_02395</name>
</gene>
<dbReference type="RefSeq" id="WP_143157073.1">
    <property type="nucleotide sequence ID" value="NZ_FQUY01000019.1"/>
</dbReference>
<protein>
    <recommendedName>
        <fullName evidence="3">Lipoprotein</fullName>
    </recommendedName>
</protein>
<sequence length="133" mass="14577">MNNAKIIKLALLLLSVFLLQGCLLKKSDKQPVKLDAVVSKVKIESVVSHQEAGWLRVSGNIKNTSEYPVTSVEVKLILTGDAEVFDARHLILSQGKRLEPGQTVTFDSTFDYGTKEIPKVTVDAAVVTLQVLE</sequence>
<evidence type="ECO:0000313" key="2">
    <source>
        <dbReference type="Proteomes" id="UP000184148"/>
    </source>
</evidence>
<dbReference type="OrthoDB" id="1786908at2"/>
<dbReference type="EMBL" id="FQUY01000019">
    <property type="protein sequence ID" value="SHF34296.1"/>
    <property type="molecule type" value="Genomic_DNA"/>
</dbReference>
<reference evidence="2" key="1">
    <citation type="submission" date="2016-11" db="EMBL/GenBank/DDBJ databases">
        <authorList>
            <person name="Varghese N."/>
            <person name="Submissions S."/>
        </authorList>
    </citation>
    <scope>NUCLEOTIDE SEQUENCE [LARGE SCALE GENOMIC DNA]</scope>
    <source>
        <strain evidence="2">DSM 12395</strain>
    </source>
</reference>